<feature type="compositionally biased region" description="Basic and acidic residues" evidence="1">
    <location>
        <begin position="9"/>
        <end position="20"/>
    </location>
</feature>
<accession>A0ABS7VKR2</accession>
<evidence type="ECO:0000313" key="2">
    <source>
        <dbReference type="EMBL" id="MBZ6076123.1"/>
    </source>
</evidence>
<comment type="caution">
    <text evidence="2">The sequence shown here is derived from an EMBL/GenBank/DDBJ whole genome shotgun (WGS) entry which is preliminary data.</text>
</comment>
<gene>
    <name evidence="2" type="ORF">K9B37_07440</name>
</gene>
<feature type="compositionally biased region" description="Basic and acidic residues" evidence="1">
    <location>
        <begin position="153"/>
        <end position="171"/>
    </location>
</feature>
<protein>
    <submittedName>
        <fullName evidence="2">Uncharacterized protein</fullName>
    </submittedName>
</protein>
<reference evidence="2 3" key="1">
    <citation type="submission" date="2021-09" db="EMBL/GenBank/DDBJ databases">
        <title>The complete genome sequence of a new microorganism.</title>
        <authorList>
            <person name="Zi Z."/>
        </authorList>
    </citation>
    <scope>NUCLEOTIDE SEQUENCE [LARGE SCALE GENOMIC DNA]</scope>
    <source>
        <strain evidence="2 3">WGZ8</strain>
    </source>
</reference>
<keyword evidence="3" id="KW-1185">Reference proteome</keyword>
<name>A0ABS7VKR2_9HYPH</name>
<organism evidence="2 3">
    <name type="scientific">Microvirga puerhi</name>
    <dbReference type="NCBI Taxonomy" id="2876078"/>
    <lineage>
        <taxon>Bacteria</taxon>
        <taxon>Pseudomonadati</taxon>
        <taxon>Pseudomonadota</taxon>
        <taxon>Alphaproteobacteria</taxon>
        <taxon>Hyphomicrobiales</taxon>
        <taxon>Methylobacteriaceae</taxon>
        <taxon>Microvirga</taxon>
    </lineage>
</organism>
<dbReference type="RefSeq" id="WP_224312432.1">
    <property type="nucleotide sequence ID" value="NZ_JAIRBM010000004.1"/>
</dbReference>
<evidence type="ECO:0000313" key="3">
    <source>
        <dbReference type="Proteomes" id="UP000704176"/>
    </source>
</evidence>
<sequence length="171" mass="17694">MPKAKAKKSSTDKKTKKDSSVKLSKALSKFTPLKDMMNSDLGRELLADALIAAAGAAAAALTKSRTVKKAGSATAEAGTLAAGATRDAVQTAAGAVAGVVTETARHFLPAALLAEEPSTARTSHRSSSESERKPRYAHRASDHSKRKTSRKVTKSEKGSASDKSDKAGKSA</sequence>
<feature type="compositionally biased region" description="Basic and acidic residues" evidence="1">
    <location>
        <begin position="126"/>
        <end position="143"/>
    </location>
</feature>
<evidence type="ECO:0000256" key="1">
    <source>
        <dbReference type="SAM" id="MobiDB-lite"/>
    </source>
</evidence>
<feature type="region of interest" description="Disordered" evidence="1">
    <location>
        <begin position="110"/>
        <end position="171"/>
    </location>
</feature>
<proteinExistence type="predicted"/>
<dbReference type="Proteomes" id="UP000704176">
    <property type="component" value="Unassembled WGS sequence"/>
</dbReference>
<dbReference type="EMBL" id="JAIRBM010000004">
    <property type="protein sequence ID" value="MBZ6076123.1"/>
    <property type="molecule type" value="Genomic_DNA"/>
</dbReference>
<feature type="region of interest" description="Disordered" evidence="1">
    <location>
        <begin position="1"/>
        <end position="21"/>
    </location>
</feature>